<gene>
    <name evidence="1" type="ORF">BB561_005277</name>
</gene>
<dbReference type="EMBL" id="MBFR01000306">
    <property type="protein sequence ID" value="PVU89595.1"/>
    <property type="molecule type" value="Genomic_DNA"/>
</dbReference>
<proteinExistence type="predicted"/>
<protein>
    <submittedName>
        <fullName evidence="1">Uncharacterized protein</fullName>
    </submittedName>
</protein>
<comment type="caution">
    <text evidence="1">The sequence shown here is derived from an EMBL/GenBank/DDBJ whole genome shotgun (WGS) entry which is preliminary data.</text>
</comment>
<evidence type="ECO:0000313" key="2">
    <source>
        <dbReference type="Proteomes" id="UP000245383"/>
    </source>
</evidence>
<evidence type="ECO:0000313" key="1">
    <source>
        <dbReference type="EMBL" id="PVU89595.1"/>
    </source>
</evidence>
<dbReference type="Proteomes" id="UP000245383">
    <property type="component" value="Unassembled WGS sequence"/>
</dbReference>
<organism evidence="1 2">
    <name type="scientific">Smittium simulii</name>
    <dbReference type="NCBI Taxonomy" id="133385"/>
    <lineage>
        <taxon>Eukaryota</taxon>
        <taxon>Fungi</taxon>
        <taxon>Fungi incertae sedis</taxon>
        <taxon>Zoopagomycota</taxon>
        <taxon>Kickxellomycotina</taxon>
        <taxon>Harpellomycetes</taxon>
        <taxon>Harpellales</taxon>
        <taxon>Legeriomycetaceae</taxon>
        <taxon>Smittium</taxon>
    </lineage>
</organism>
<dbReference type="AlphaFoldDB" id="A0A2T9YBA2"/>
<accession>A0A2T9YBA2</accession>
<sequence>MDAQPYDIILGASLLLLQKLFITQKPLSTADLGSENSSNYDMDIIEILQ</sequence>
<keyword evidence="2" id="KW-1185">Reference proteome</keyword>
<name>A0A2T9YBA2_9FUNG</name>
<reference evidence="1 2" key="1">
    <citation type="journal article" date="2018" name="MBio">
        <title>Comparative Genomics Reveals the Core Gene Toolbox for the Fungus-Insect Symbiosis.</title>
        <authorList>
            <person name="Wang Y."/>
            <person name="Stata M."/>
            <person name="Wang W."/>
            <person name="Stajich J.E."/>
            <person name="White M.M."/>
            <person name="Moncalvo J.M."/>
        </authorList>
    </citation>
    <scope>NUCLEOTIDE SEQUENCE [LARGE SCALE GENOMIC DNA]</scope>
    <source>
        <strain evidence="1 2">SWE-8-4</strain>
    </source>
</reference>